<dbReference type="Proteomes" id="UP000533905">
    <property type="component" value="Unassembled WGS sequence"/>
</dbReference>
<name>A0A7Y2JYV1_9BURK</name>
<accession>A0A7Y2JYV1</accession>
<dbReference type="RefSeq" id="WP_171083996.1">
    <property type="nucleotide sequence ID" value="NZ_JABAIV010000003.1"/>
</dbReference>
<gene>
    <name evidence="1" type="ORF">HGB41_10570</name>
</gene>
<dbReference type="AlphaFoldDB" id="A0A7Y2JYV1"/>
<dbReference type="EMBL" id="JABAIV010000003">
    <property type="protein sequence ID" value="NNG23436.1"/>
    <property type="molecule type" value="Genomic_DNA"/>
</dbReference>
<reference evidence="1 2" key="1">
    <citation type="submission" date="2020-04" db="EMBL/GenBank/DDBJ databases">
        <title>Massilia sp. nov., a cold adapted bacteria isolated from Arctic soil.</title>
        <authorList>
            <person name="Son J."/>
            <person name="Ka J.-O."/>
        </authorList>
    </citation>
    <scope>NUCLEOTIDE SEQUENCE [LARGE SCALE GENOMIC DNA]</scope>
    <source>
        <strain evidence="1 2">ML15P13</strain>
    </source>
</reference>
<protein>
    <submittedName>
        <fullName evidence="1">Uncharacterized protein</fullName>
    </submittedName>
</protein>
<proteinExistence type="predicted"/>
<sequence>MSQTVAFVLPLPVALALVLLLLVLVALSVVALSLRQPLPVRHPEGTGEGGDEEFFRLGRLQIDGIGELSAPQRRVR</sequence>
<comment type="caution">
    <text evidence="1">The sequence shown here is derived from an EMBL/GenBank/DDBJ whole genome shotgun (WGS) entry which is preliminary data.</text>
</comment>
<keyword evidence="2" id="KW-1185">Reference proteome</keyword>
<evidence type="ECO:0000313" key="1">
    <source>
        <dbReference type="EMBL" id="NNG23436.1"/>
    </source>
</evidence>
<organism evidence="1 2">
    <name type="scientific">Telluria aromaticivorans</name>
    <dbReference type="NCBI Taxonomy" id="2725995"/>
    <lineage>
        <taxon>Bacteria</taxon>
        <taxon>Pseudomonadati</taxon>
        <taxon>Pseudomonadota</taxon>
        <taxon>Betaproteobacteria</taxon>
        <taxon>Burkholderiales</taxon>
        <taxon>Oxalobacteraceae</taxon>
        <taxon>Telluria group</taxon>
        <taxon>Telluria</taxon>
    </lineage>
</organism>
<evidence type="ECO:0000313" key="2">
    <source>
        <dbReference type="Proteomes" id="UP000533905"/>
    </source>
</evidence>